<accession>A0A8X6RUY8</accession>
<reference evidence="3" key="1">
    <citation type="submission" date="2020-08" db="EMBL/GenBank/DDBJ databases">
        <title>Multicomponent nature underlies the extraordinary mechanical properties of spider dragline silk.</title>
        <authorList>
            <person name="Kono N."/>
            <person name="Nakamura H."/>
            <person name="Mori M."/>
            <person name="Yoshida Y."/>
            <person name="Ohtoshi R."/>
            <person name="Malay A.D."/>
            <person name="Moran D.A.P."/>
            <person name="Tomita M."/>
            <person name="Numata K."/>
            <person name="Arakawa K."/>
        </authorList>
    </citation>
    <scope>NUCLEOTIDE SEQUENCE</scope>
</reference>
<comment type="caution">
    <text evidence="3">The sequence shown here is derived from an EMBL/GenBank/DDBJ whole genome shotgun (WGS) entry which is preliminary data.</text>
</comment>
<sequence>MESNMSANGDGPRHFESLQLTHLPPLRKREDSELRQNLRASAPSARRICKSSKKVTASRNFELRSSDEDDTSALKHLPNANDMDVLGIKVLTLMCLGVMRLGFHLIISPWPQIMKPYLVCRVAGKVFNKQLGTTIYILRRFR</sequence>
<dbReference type="AlphaFoldDB" id="A0A8X6RUY8"/>
<name>A0A8X6RUY8_TRICX</name>
<keyword evidence="2" id="KW-0812">Transmembrane</keyword>
<organism evidence="3 4">
    <name type="scientific">Trichonephila clavipes</name>
    <name type="common">Golden silk orbweaver</name>
    <name type="synonym">Nephila clavipes</name>
    <dbReference type="NCBI Taxonomy" id="2585209"/>
    <lineage>
        <taxon>Eukaryota</taxon>
        <taxon>Metazoa</taxon>
        <taxon>Ecdysozoa</taxon>
        <taxon>Arthropoda</taxon>
        <taxon>Chelicerata</taxon>
        <taxon>Arachnida</taxon>
        <taxon>Araneae</taxon>
        <taxon>Araneomorphae</taxon>
        <taxon>Entelegynae</taxon>
        <taxon>Araneoidea</taxon>
        <taxon>Nephilidae</taxon>
        <taxon>Trichonephila</taxon>
    </lineage>
</organism>
<keyword evidence="4" id="KW-1185">Reference proteome</keyword>
<gene>
    <name evidence="3" type="ORF">TNCV_2607431</name>
</gene>
<proteinExistence type="predicted"/>
<feature type="region of interest" description="Disordered" evidence="1">
    <location>
        <begin position="1"/>
        <end position="49"/>
    </location>
</feature>
<dbReference type="Proteomes" id="UP000887159">
    <property type="component" value="Unassembled WGS sequence"/>
</dbReference>
<keyword evidence="2" id="KW-1133">Transmembrane helix</keyword>
<keyword evidence="2" id="KW-0472">Membrane</keyword>
<dbReference type="EMBL" id="BMAU01021229">
    <property type="protein sequence ID" value="GFY01559.1"/>
    <property type="molecule type" value="Genomic_DNA"/>
</dbReference>
<evidence type="ECO:0000256" key="1">
    <source>
        <dbReference type="SAM" id="MobiDB-lite"/>
    </source>
</evidence>
<evidence type="ECO:0000313" key="3">
    <source>
        <dbReference type="EMBL" id="GFY01559.1"/>
    </source>
</evidence>
<evidence type="ECO:0000313" key="4">
    <source>
        <dbReference type="Proteomes" id="UP000887159"/>
    </source>
</evidence>
<protein>
    <submittedName>
        <fullName evidence="3">Uncharacterized protein</fullName>
    </submittedName>
</protein>
<evidence type="ECO:0000256" key="2">
    <source>
        <dbReference type="SAM" id="Phobius"/>
    </source>
</evidence>
<feature type="transmembrane region" description="Helical" evidence="2">
    <location>
        <begin position="86"/>
        <end position="107"/>
    </location>
</feature>
<feature type="compositionally biased region" description="Basic and acidic residues" evidence="1">
    <location>
        <begin position="27"/>
        <end position="36"/>
    </location>
</feature>